<dbReference type="PROSITE" id="PS51005">
    <property type="entry name" value="NAC"/>
    <property type="match status" value="1"/>
</dbReference>
<keyword evidence="1" id="KW-0805">Transcription regulation</keyword>
<organism evidence="7 8">
    <name type="scientific">Leersia perrieri</name>
    <dbReference type="NCBI Taxonomy" id="77586"/>
    <lineage>
        <taxon>Eukaryota</taxon>
        <taxon>Viridiplantae</taxon>
        <taxon>Streptophyta</taxon>
        <taxon>Embryophyta</taxon>
        <taxon>Tracheophyta</taxon>
        <taxon>Spermatophyta</taxon>
        <taxon>Magnoliopsida</taxon>
        <taxon>Liliopsida</taxon>
        <taxon>Poales</taxon>
        <taxon>Poaceae</taxon>
        <taxon>BOP clade</taxon>
        <taxon>Oryzoideae</taxon>
        <taxon>Oryzeae</taxon>
        <taxon>Oryzinae</taxon>
        <taxon>Leersia</taxon>
    </lineage>
</organism>
<evidence type="ECO:0000256" key="4">
    <source>
        <dbReference type="ARBA" id="ARBA00023242"/>
    </source>
</evidence>
<dbReference type="HOGENOM" id="CLU_1328053_0_0_1"/>
<feature type="compositionally biased region" description="Basic residues" evidence="5">
    <location>
        <begin position="185"/>
        <end position="200"/>
    </location>
</feature>
<dbReference type="InterPro" id="IPR036093">
    <property type="entry name" value="NAC_dom_sf"/>
</dbReference>
<evidence type="ECO:0000256" key="3">
    <source>
        <dbReference type="ARBA" id="ARBA00023163"/>
    </source>
</evidence>
<feature type="domain" description="NAC" evidence="6">
    <location>
        <begin position="46"/>
        <end position="207"/>
    </location>
</feature>
<name>A0A0D9V162_9ORYZ</name>
<dbReference type="GO" id="GO:0003677">
    <property type="term" value="F:DNA binding"/>
    <property type="evidence" value="ECO:0007669"/>
    <property type="project" value="UniProtKB-KW"/>
</dbReference>
<dbReference type="Proteomes" id="UP000032180">
    <property type="component" value="Chromosome 1"/>
</dbReference>
<evidence type="ECO:0000256" key="2">
    <source>
        <dbReference type="ARBA" id="ARBA00023125"/>
    </source>
</evidence>
<dbReference type="STRING" id="77586.A0A0D9V162"/>
<evidence type="ECO:0000259" key="6">
    <source>
        <dbReference type="PROSITE" id="PS51005"/>
    </source>
</evidence>
<reference evidence="7" key="3">
    <citation type="submission" date="2015-04" db="UniProtKB">
        <authorList>
            <consortium name="EnsemblPlants"/>
        </authorList>
    </citation>
    <scope>IDENTIFICATION</scope>
</reference>
<protein>
    <recommendedName>
        <fullName evidence="6">NAC domain-containing protein</fullName>
    </recommendedName>
</protein>
<evidence type="ECO:0000313" key="7">
    <source>
        <dbReference type="EnsemblPlants" id="LPERR01G14420.1"/>
    </source>
</evidence>
<dbReference type="EnsemblPlants" id="LPERR01G14420.1">
    <property type="protein sequence ID" value="LPERR01G14420.1"/>
    <property type="gene ID" value="LPERR01G14420"/>
</dbReference>
<evidence type="ECO:0000313" key="8">
    <source>
        <dbReference type="Proteomes" id="UP000032180"/>
    </source>
</evidence>
<sequence length="207" mass="22702">MATVPIRRKPIEVAVKVQEEKEGILEVVDPRPPSTDDQSSQLSPSGVAGFEETPTADELVLRHLLPRLRGFRCPDGDVPAIAAKDDPHAAEAPRDLVARHGGRADRRRGEAFYFAPRWRRRRHVLRTVAAGGGLWKHSSTSAGESVTFLGGVVLWRATRYCFYERGDGCGAGIRAPGGGCWSTRSRSRRLTGAPTRRRRTSTGFCAT</sequence>
<dbReference type="InterPro" id="IPR003441">
    <property type="entry name" value="NAC-dom"/>
</dbReference>
<evidence type="ECO:0000256" key="5">
    <source>
        <dbReference type="SAM" id="MobiDB-lite"/>
    </source>
</evidence>
<proteinExistence type="predicted"/>
<evidence type="ECO:0000256" key="1">
    <source>
        <dbReference type="ARBA" id="ARBA00023015"/>
    </source>
</evidence>
<dbReference type="Pfam" id="PF02365">
    <property type="entry name" value="NAM"/>
    <property type="match status" value="1"/>
</dbReference>
<keyword evidence="3" id="KW-0804">Transcription</keyword>
<reference evidence="7 8" key="1">
    <citation type="submission" date="2012-08" db="EMBL/GenBank/DDBJ databases">
        <title>Oryza genome evolution.</title>
        <authorList>
            <person name="Wing R.A."/>
        </authorList>
    </citation>
    <scope>NUCLEOTIDE SEQUENCE</scope>
</reference>
<keyword evidence="4" id="KW-0539">Nucleus</keyword>
<keyword evidence="8" id="KW-1185">Reference proteome</keyword>
<dbReference type="AlphaFoldDB" id="A0A0D9V162"/>
<feature type="region of interest" description="Disordered" evidence="5">
    <location>
        <begin position="184"/>
        <end position="207"/>
    </location>
</feature>
<dbReference type="Gramene" id="LPERR01G14420.1">
    <property type="protein sequence ID" value="LPERR01G14420.1"/>
    <property type="gene ID" value="LPERR01G14420"/>
</dbReference>
<feature type="compositionally biased region" description="Polar residues" evidence="5">
    <location>
        <begin position="35"/>
        <end position="44"/>
    </location>
</feature>
<reference evidence="8" key="2">
    <citation type="submission" date="2013-12" db="EMBL/GenBank/DDBJ databases">
        <authorList>
            <person name="Yu Y."/>
            <person name="Lee S."/>
            <person name="de Baynast K."/>
            <person name="Wissotski M."/>
            <person name="Liu L."/>
            <person name="Talag J."/>
            <person name="Goicoechea J."/>
            <person name="Angelova A."/>
            <person name="Jetty R."/>
            <person name="Kudrna D."/>
            <person name="Golser W."/>
            <person name="Rivera L."/>
            <person name="Zhang J."/>
            <person name="Wing R."/>
        </authorList>
    </citation>
    <scope>NUCLEOTIDE SEQUENCE</scope>
</reference>
<accession>A0A0D9V162</accession>
<dbReference type="SUPFAM" id="SSF101941">
    <property type="entry name" value="NAC domain"/>
    <property type="match status" value="1"/>
</dbReference>
<dbReference type="GO" id="GO:0006355">
    <property type="term" value="P:regulation of DNA-templated transcription"/>
    <property type="evidence" value="ECO:0007669"/>
    <property type="project" value="InterPro"/>
</dbReference>
<keyword evidence="2" id="KW-0238">DNA-binding</keyword>
<feature type="region of interest" description="Disordered" evidence="5">
    <location>
        <begin position="22"/>
        <end position="50"/>
    </location>
</feature>